<sequence>MDQWTTIITAGMTTSAALLGVLLTGILTAGSERLRRKADDEREEKRILREDEAAKAREETQAREADAAIGTEIAELFLQGRRYVERFGEDGDTDFDGYFDRKWDNELEEQLRMTAWRVRDDEARSRLVAVMDALLDYQPLAPRSGSDSTGRFVEQSMLLGAELAFAVSREQQPEAVQAQRFDVLRQTLKHWDEYLERQRAQRERDRLAREEEEIHRYKQEDSELDVMVDLATDLQEEGDASEG</sequence>
<proteinExistence type="predicted"/>
<organism evidence="2 3">
    <name type="scientific">Galactobacter caseinivorans</name>
    <dbReference type="NCBI Taxonomy" id="2676123"/>
    <lineage>
        <taxon>Bacteria</taxon>
        <taxon>Bacillati</taxon>
        <taxon>Actinomycetota</taxon>
        <taxon>Actinomycetes</taxon>
        <taxon>Micrococcales</taxon>
        <taxon>Micrococcaceae</taxon>
        <taxon>Galactobacter</taxon>
    </lineage>
</organism>
<keyword evidence="1" id="KW-0472">Membrane</keyword>
<keyword evidence="1" id="KW-0812">Transmembrane</keyword>
<protein>
    <submittedName>
        <fullName evidence="2">Uncharacterized protein</fullName>
    </submittedName>
</protein>
<comment type="caution">
    <text evidence="2">The sequence shown here is derived from an EMBL/GenBank/DDBJ whole genome shotgun (WGS) entry which is preliminary data.</text>
</comment>
<evidence type="ECO:0000313" key="3">
    <source>
        <dbReference type="Proteomes" id="UP000273119"/>
    </source>
</evidence>
<gene>
    <name evidence="2" type="ORF">DWQ67_11555</name>
</gene>
<evidence type="ECO:0000256" key="1">
    <source>
        <dbReference type="SAM" id="Phobius"/>
    </source>
</evidence>
<dbReference type="Proteomes" id="UP000273119">
    <property type="component" value="Unassembled WGS sequence"/>
</dbReference>
<name>A0A496PGY0_9MICC</name>
<accession>A0A496PGY0</accession>
<keyword evidence="3" id="KW-1185">Reference proteome</keyword>
<keyword evidence="1" id="KW-1133">Transmembrane helix</keyword>
<dbReference type="AlphaFoldDB" id="A0A496PGY0"/>
<evidence type="ECO:0000313" key="2">
    <source>
        <dbReference type="EMBL" id="RKW69729.1"/>
    </source>
</evidence>
<feature type="transmembrane region" description="Helical" evidence="1">
    <location>
        <begin position="6"/>
        <end position="27"/>
    </location>
</feature>
<reference evidence="2 3" key="1">
    <citation type="submission" date="2018-07" db="EMBL/GenBank/DDBJ databases">
        <title>Arthrobacter sp. nov., isolated from raw cow's milk with high bacterial count.</title>
        <authorList>
            <person name="Hahne J."/>
            <person name="Isele D."/>
            <person name="Lipski A."/>
        </authorList>
    </citation>
    <scope>NUCLEOTIDE SEQUENCE [LARGE SCALE GENOMIC DNA]</scope>
    <source>
        <strain evidence="2 3">JZ R-183</strain>
    </source>
</reference>
<dbReference type="EMBL" id="QQXL01000007">
    <property type="protein sequence ID" value="RKW69729.1"/>
    <property type="molecule type" value="Genomic_DNA"/>
</dbReference>
<dbReference type="RefSeq" id="WP_121485775.1">
    <property type="nucleotide sequence ID" value="NZ_QQXL01000007.1"/>
</dbReference>